<accession>A0A0F8Z9K5</accession>
<feature type="non-terminal residue" evidence="1">
    <location>
        <position position="1"/>
    </location>
</feature>
<proteinExistence type="predicted"/>
<sequence>EEEAGPLEGEEYYINLSYALSNNRKFWTTWLKARIRTPSSRIYAESEMNAAKDLSSAIRGIQIIPTAVLEDL</sequence>
<dbReference type="EMBL" id="LAZR01049094">
    <property type="protein sequence ID" value="KKK90462.1"/>
    <property type="molecule type" value="Genomic_DNA"/>
</dbReference>
<name>A0A0F8Z9K5_9ZZZZ</name>
<protein>
    <submittedName>
        <fullName evidence="1">Uncharacterized protein</fullName>
    </submittedName>
</protein>
<dbReference type="AlphaFoldDB" id="A0A0F8Z9K5"/>
<gene>
    <name evidence="1" type="ORF">LCGC14_2722790</name>
</gene>
<organism evidence="1">
    <name type="scientific">marine sediment metagenome</name>
    <dbReference type="NCBI Taxonomy" id="412755"/>
    <lineage>
        <taxon>unclassified sequences</taxon>
        <taxon>metagenomes</taxon>
        <taxon>ecological metagenomes</taxon>
    </lineage>
</organism>
<comment type="caution">
    <text evidence="1">The sequence shown here is derived from an EMBL/GenBank/DDBJ whole genome shotgun (WGS) entry which is preliminary data.</text>
</comment>
<reference evidence="1" key="1">
    <citation type="journal article" date="2015" name="Nature">
        <title>Complex archaea that bridge the gap between prokaryotes and eukaryotes.</title>
        <authorList>
            <person name="Spang A."/>
            <person name="Saw J.H."/>
            <person name="Jorgensen S.L."/>
            <person name="Zaremba-Niedzwiedzka K."/>
            <person name="Martijn J."/>
            <person name="Lind A.E."/>
            <person name="van Eijk R."/>
            <person name="Schleper C."/>
            <person name="Guy L."/>
            <person name="Ettema T.J."/>
        </authorList>
    </citation>
    <scope>NUCLEOTIDE SEQUENCE</scope>
</reference>
<evidence type="ECO:0000313" key="1">
    <source>
        <dbReference type="EMBL" id="KKK90462.1"/>
    </source>
</evidence>